<dbReference type="AlphaFoldDB" id="A0A225DSU6"/>
<dbReference type="RefSeq" id="WP_193619387.1">
    <property type="nucleotide sequence ID" value="NZ_NIDE01000003.1"/>
</dbReference>
<reference evidence="2" key="1">
    <citation type="submission" date="2017-06" db="EMBL/GenBank/DDBJ databases">
        <title>Genome analysis of Fimbriiglobus ruber SP5, the first member of the order Planctomycetales with confirmed chitinolytic capability.</title>
        <authorList>
            <person name="Ravin N.V."/>
            <person name="Rakitin A.L."/>
            <person name="Ivanova A.A."/>
            <person name="Beletsky A.V."/>
            <person name="Kulichevskaya I.S."/>
            <person name="Mardanov A.V."/>
            <person name="Dedysh S.N."/>
        </authorList>
    </citation>
    <scope>NUCLEOTIDE SEQUENCE [LARGE SCALE GENOMIC DNA]</scope>
    <source>
        <strain evidence="2">SP5</strain>
    </source>
</reference>
<keyword evidence="2" id="KW-1185">Reference proteome</keyword>
<protein>
    <submittedName>
        <fullName evidence="1">Uncharacterized protein</fullName>
    </submittedName>
</protein>
<evidence type="ECO:0000313" key="1">
    <source>
        <dbReference type="EMBL" id="OWK44391.1"/>
    </source>
</evidence>
<organism evidence="1 2">
    <name type="scientific">Fimbriiglobus ruber</name>
    <dbReference type="NCBI Taxonomy" id="1908690"/>
    <lineage>
        <taxon>Bacteria</taxon>
        <taxon>Pseudomonadati</taxon>
        <taxon>Planctomycetota</taxon>
        <taxon>Planctomycetia</taxon>
        <taxon>Gemmatales</taxon>
        <taxon>Gemmataceae</taxon>
        <taxon>Fimbriiglobus</taxon>
    </lineage>
</organism>
<dbReference type="Proteomes" id="UP000214646">
    <property type="component" value="Unassembled WGS sequence"/>
</dbReference>
<sequence length="121" mass="12956">MSHPDKIVLPTRRLAPALIDLLTGLKVGDRIQITQTVRVGARTWPAVAIGAFRGVNYLATGITTERVAADDIVVPTVHFTKDSGELTSVSLDENTKIERASMKTLDAFTLADAPSGSTQPK</sequence>
<evidence type="ECO:0000313" key="2">
    <source>
        <dbReference type="Proteomes" id="UP000214646"/>
    </source>
</evidence>
<proteinExistence type="predicted"/>
<accession>A0A225DSU6</accession>
<name>A0A225DSU6_9BACT</name>
<comment type="caution">
    <text evidence="1">The sequence shown here is derived from an EMBL/GenBank/DDBJ whole genome shotgun (WGS) entry which is preliminary data.</text>
</comment>
<gene>
    <name evidence="1" type="ORF">FRUB_02323</name>
</gene>
<dbReference type="EMBL" id="NIDE01000003">
    <property type="protein sequence ID" value="OWK44391.1"/>
    <property type="molecule type" value="Genomic_DNA"/>
</dbReference>